<dbReference type="EMBL" id="DS268112">
    <property type="protein sequence ID" value="KMM69940.1"/>
    <property type="molecule type" value="Genomic_DNA"/>
</dbReference>
<dbReference type="AlphaFoldDB" id="A0A0J6FKI3"/>
<feature type="region of interest" description="Disordered" evidence="1">
    <location>
        <begin position="247"/>
        <end position="298"/>
    </location>
</feature>
<evidence type="ECO:0000313" key="2">
    <source>
        <dbReference type="EMBL" id="KMM69940.1"/>
    </source>
</evidence>
<proteinExistence type="predicted"/>
<name>A0A0J6FKI3_COCPO</name>
<reference evidence="3" key="3">
    <citation type="journal article" date="2010" name="Genome Res.">
        <title>Population genomic sequencing of Coccidioides fungi reveals recent hybridization and transposon control.</title>
        <authorList>
            <person name="Neafsey D.E."/>
            <person name="Barker B.M."/>
            <person name="Sharpton T.J."/>
            <person name="Stajich J.E."/>
            <person name="Park D.J."/>
            <person name="Whiston E."/>
            <person name="Hung C.-Y."/>
            <person name="McMahan C."/>
            <person name="White J."/>
            <person name="Sykes S."/>
            <person name="Heiman D."/>
            <person name="Young S."/>
            <person name="Zeng Q."/>
            <person name="Abouelleil A."/>
            <person name="Aftuck L."/>
            <person name="Bessette D."/>
            <person name="Brown A."/>
            <person name="FitzGerald M."/>
            <person name="Lui A."/>
            <person name="Macdonald J.P."/>
            <person name="Priest M."/>
            <person name="Orbach M.J."/>
            <person name="Galgiani J.N."/>
            <person name="Kirkland T.N."/>
            <person name="Cole G.T."/>
            <person name="Birren B.W."/>
            <person name="Henn M.R."/>
            <person name="Taylor J.W."/>
            <person name="Rounsley S.D."/>
        </authorList>
    </citation>
    <scope>NUCLEOTIDE SEQUENCE [LARGE SCALE GENOMIC DNA]</scope>
    <source>
        <strain evidence="3">RMSCC 3488</strain>
    </source>
</reference>
<evidence type="ECO:0000313" key="3">
    <source>
        <dbReference type="Proteomes" id="UP000054567"/>
    </source>
</evidence>
<dbReference type="Proteomes" id="UP000054567">
    <property type="component" value="Unassembled WGS sequence"/>
</dbReference>
<accession>A0A0J6FKI3</accession>
<dbReference type="VEuPathDB" id="FungiDB:CPAG_06252"/>
<reference evidence="3" key="2">
    <citation type="journal article" date="2009" name="Genome Res.">
        <title>Comparative genomic analyses of the human fungal pathogens Coccidioides and their relatives.</title>
        <authorList>
            <person name="Sharpton T.J."/>
            <person name="Stajich J.E."/>
            <person name="Rounsley S.D."/>
            <person name="Gardner M.J."/>
            <person name="Wortman J.R."/>
            <person name="Jordar V.S."/>
            <person name="Maiti R."/>
            <person name="Kodira C.D."/>
            <person name="Neafsey D.E."/>
            <person name="Zeng Q."/>
            <person name="Hung C.-Y."/>
            <person name="McMahan C."/>
            <person name="Muszewska A."/>
            <person name="Grynberg M."/>
            <person name="Mandel M.A."/>
            <person name="Kellner E.M."/>
            <person name="Barker B.M."/>
            <person name="Galgiani J.N."/>
            <person name="Orbach M.J."/>
            <person name="Kirkland T.N."/>
            <person name="Cole G.T."/>
            <person name="Henn M.R."/>
            <person name="Birren B.W."/>
            <person name="Taylor J.W."/>
        </authorList>
    </citation>
    <scope>NUCLEOTIDE SEQUENCE [LARGE SCALE GENOMIC DNA]</scope>
    <source>
        <strain evidence="3">RMSCC 3488</strain>
    </source>
</reference>
<organism evidence="2 3">
    <name type="scientific">Coccidioides posadasii RMSCC 3488</name>
    <dbReference type="NCBI Taxonomy" id="454284"/>
    <lineage>
        <taxon>Eukaryota</taxon>
        <taxon>Fungi</taxon>
        <taxon>Dikarya</taxon>
        <taxon>Ascomycota</taxon>
        <taxon>Pezizomycotina</taxon>
        <taxon>Eurotiomycetes</taxon>
        <taxon>Eurotiomycetidae</taxon>
        <taxon>Onygenales</taxon>
        <taxon>Onygenaceae</taxon>
        <taxon>Coccidioides</taxon>
    </lineage>
</organism>
<reference evidence="2 3" key="1">
    <citation type="submission" date="2007-06" db="EMBL/GenBank/DDBJ databases">
        <title>The Genome Sequence of Coccidioides posadasii RMSCC_3488.</title>
        <authorList>
            <consortium name="Coccidioides Genome Resources Consortium"/>
            <consortium name="The Broad Institute Genome Sequencing Platform"/>
            <person name="Henn M.R."/>
            <person name="Sykes S."/>
            <person name="Young S."/>
            <person name="Jaffe D."/>
            <person name="Berlin A."/>
            <person name="Alvarez P."/>
            <person name="Butler J."/>
            <person name="Gnerre S."/>
            <person name="Grabherr M."/>
            <person name="Mauceli E."/>
            <person name="Brockman W."/>
            <person name="Kodira C."/>
            <person name="Alvarado L."/>
            <person name="Zeng Q."/>
            <person name="Crawford M."/>
            <person name="Antoine C."/>
            <person name="Devon K."/>
            <person name="Galgiani J."/>
            <person name="Orsborn K."/>
            <person name="Lewis M.L."/>
            <person name="Nusbaum C."/>
            <person name="Galagan J."/>
            <person name="Birren B."/>
        </authorList>
    </citation>
    <scope>NUCLEOTIDE SEQUENCE [LARGE SCALE GENOMIC DNA]</scope>
    <source>
        <strain evidence="2 3">RMSCC 3488</strain>
    </source>
</reference>
<evidence type="ECO:0000256" key="1">
    <source>
        <dbReference type="SAM" id="MobiDB-lite"/>
    </source>
</evidence>
<protein>
    <submittedName>
        <fullName evidence="2">Uncharacterized protein</fullName>
    </submittedName>
</protein>
<gene>
    <name evidence="2" type="ORF">CPAG_06252</name>
</gene>
<sequence length="319" mass="35912">MAWAEPWELHRLGEFLRALQRRQAEDETWILGGPLSLAQSWHPETRVAGKPCSRPTSNPGGTRYRRSLWAGRAYICNEEGTIHPLDTLINSKSILIIYDSLFAFTVGERSDRYDRTGPRKSPFLRDARGYTEDEWADYILQAPSVPARLSSPTTKTKPLSAPLQAHGDLALCSGAQREQRGCATTRRPACVRMGVAWASPTRHPSIERQHSASKQAVSQSLTSWGLLHIYFTRWSATKAVARSLRQDSTKPWDPSTNDDAFKFSRPPEQAGAQGDWLRNERPNFYAHPARPTGPKSKDFLDLHALSSERNRDFHHISAG</sequence>